<dbReference type="EMBL" id="KZ824990">
    <property type="protein sequence ID" value="RAH65800.1"/>
    <property type="molecule type" value="Genomic_DNA"/>
</dbReference>
<name>A0ACD1GWS0_9EURO</name>
<evidence type="ECO:0000313" key="1">
    <source>
        <dbReference type="EMBL" id="RAH65800.1"/>
    </source>
</evidence>
<protein>
    <submittedName>
        <fullName evidence="1">Uncharacterized protein</fullName>
    </submittedName>
</protein>
<evidence type="ECO:0000313" key="2">
    <source>
        <dbReference type="Proteomes" id="UP000249661"/>
    </source>
</evidence>
<dbReference type="Proteomes" id="UP000249661">
    <property type="component" value="Unassembled WGS sequence"/>
</dbReference>
<keyword evidence="2" id="KW-1185">Reference proteome</keyword>
<proteinExistence type="predicted"/>
<sequence length="140" mass="15529">MHVPNDSCAALTCLKSCMVLYFSLPSNSFIHASHSLNQWINQSMDPTKPPAPAPAPAPAPRPSSSTSSSSSSKEKANKQASKQASKKEKRKSTDDHPPTQSASQINNFYYYLHTRTRIKRSLLPPHRLYHPTTQQSLIDP</sequence>
<accession>A0ACD1GWS0</accession>
<organism evidence="1 2">
    <name type="scientific">Aspergillus aculeatinus CBS 121060</name>
    <dbReference type="NCBI Taxonomy" id="1448322"/>
    <lineage>
        <taxon>Eukaryota</taxon>
        <taxon>Fungi</taxon>
        <taxon>Dikarya</taxon>
        <taxon>Ascomycota</taxon>
        <taxon>Pezizomycotina</taxon>
        <taxon>Eurotiomycetes</taxon>
        <taxon>Eurotiomycetidae</taxon>
        <taxon>Eurotiales</taxon>
        <taxon>Aspergillaceae</taxon>
        <taxon>Aspergillus</taxon>
        <taxon>Aspergillus subgen. Circumdati</taxon>
    </lineage>
</organism>
<reference evidence="1" key="1">
    <citation type="submission" date="2018-02" db="EMBL/GenBank/DDBJ databases">
        <title>The genomes of Aspergillus section Nigri reveals drivers in fungal speciation.</title>
        <authorList>
            <consortium name="DOE Joint Genome Institute"/>
            <person name="Vesth T.C."/>
            <person name="Nybo J."/>
            <person name="Theobald S."/>
            <person name="Brandl J."/>
            <person name="Frisvad J.C."/>
            <person name="Nielsen K.F."/>
            <person name="Lyhne E.K."/>
            <person name="Kogle M.E."/>
            <person name="Kuo A."/>
            <person name="Riley R."/>
            <person name="Clum A."/>
            <person name="Nolan M."/>
            <person name="Lipzen A."/>
            <person name="Salamov A."/>
            <person name="Henrissat B."/>
            <person name="Wiebenga A."/>
            <person name="De vries R.P."/>
            <person name="Grigoriev I.V."/>
            <person name="Mortensen U.H."/>
            <person name="Andersen M.R."/>
            <person name="Baker S.E."/>
        </authorList>
    </citation>
    <scope>NUCLEOTIDE SEQUENCE</scope>
    <source>
        <strain evidence="1">CBS 121060</strain>
    </source>
</reference>
<gene>
    <name evidence="1" type="ORF">BO66DRAFT_197692</name>
</gene>